<reference evidence="1" key="1">
    <citation type="submission" date="2016-10" db="EMBL/GenBank/DDBJ databases">
        <title>Sequence of Gallionella enrichment culture.</title>
        <authorList>
            <person name="Poehlein A."/>
            <person name="Muehling M."/>
            <person name="Daniel R."/>
        </authorList>
    </citation>
    <scope>NUCLEOTIDE SEQUENCE</scope>
</reference>
<proteinExistence type="predicted"/>
<dbReference type="AlphaFoldDB" id="A0A1J5QAE3"/>
<gene>
    <name evidence="1" type="ORF">GALL_454250</name>
</gene>
<comment type="caution">
    <text evidence="1">The sequence shown here is derived from an EMBL/GenBank/DDBJ whole genome shotgun (WGS) entry which is preliminary data.</text>
</comment>
<sequence length="279" mass="30868">MLLGIFEHVAHPCGADADEHLDEIGAGNGEKRHLRFASNALGQQGLAGTGRADQQHPARDAPAEFLEFLRILEEVDQFLDVLLGFVAPGDVGKSDGVGRFIEHAGTRLAKAERTAASAALHLAHEVHPDADQQQHGEPGNEDLREEGLLLARRTDDVHTVLDQIAHHPQVPRRSQVETSPFTRRHVENTALVNDDLLDAPCLGVLHELGIAHCLGGLRTVELLEHREQHETDHEPDRNLGKPLIIQTNLPKTGHEYVLDMQPILGKSRERRANRRKPIH</sequence>
<accession>A0A1J5QAE3</accession>
<name>A0A1J5QAE3_9ZZZZ</name>
<evidence type="ECO:0000313" key="1">
    <source>
        <dbReference type="EMBL" id="OIQ72941.1"/>
    </source>
</evidence>
<protein>
    <submittedName>
        <fullName evidence="1">Uncharacterized protein</fullName>
    </submittedName>
</protein>
<dbReference type="EMBL" id="MLJW01003065">
    <property type="protein sequence ID" value="OIQ72941.1"/>
    <property type="molecule type" value="Genomic_DNA"/>
</dbReference>
<organism evidence="1">
    <name type="scientific">mine drainage metagenome</name>
    <dbReference type="NCBI Taxonomy" id="410659"/>
    <lineage>
        <taxon>unclassified sequences</taxon>
        <taxon>metagenomes</taxon>
        <taxon>ecological metagenomes</taxon>
    </lineage>
</organism>